<evidence type="ECO:0000256" key="3">
    <source>
        <dbReference type="ARBA" id="ARBA00023315"/>
    </source>
</evidence>
<keyword evidence="1" id="KW-0963">Cytoplasm</keyword>
<keyword evidence="3" id="KW-0012">Acyltransferase</keyword>
<dbReference type="CDD" id="cd00830">
    <property type="entry name" value="KAS_III"/>
    <property type="match status" value="1"/>
</dbReference>
<organism evidence="6 7">
    <name type="scientific">Streptomyces katrae</name>
    <dbReference type="NCBI Taxonomy" id="68223"/>
    <lineage>
        <taxon>Bacteria</taxon>
        <taxon>Bacillati</taxon>
        <taxon>Actinomycetota</taxon>
        <taxon>Actinomycetes</taxon>
        <taxon>Kitasatosporales</taxon>
        <taxon>Streptomycetaceae</taxon>
        <taxon>Streptomyces</taxon>
    </lineage>
</organism>
<evidence type="ECO:0000313" key="7">
    <source>
        <dbReference type="Proteomes" id="UP001223390"/>
    </source>
</evidence>
<evidence type="ECO:0000259" key="5">
    <source>
        <dbReference type="Pfam" id="PF08545"/>
    </source>
</evidence>
<feature type="domain" description="Beta-ketoacyl-[acyl-carrier-protein] synthase III N-terminal" evidence="5">
    <location>
        <begin position="120"/>
        <end position="198"/>
    </location>
</feature>
<evidence type="ECO:0000256" key="1">
    <source>
        <dbReference type="ARBA" id="ARBA00022490"/>
    </source>
</evidence>
<dbReference type="PANTHER" id="PTHR34069:SF2">
    <property type="entry name" value="BETA-KETOACYL-[ACYL-CARRIER-PROTEIN] SYNTHASE III"/>
    <property type="match status" value="1"/>
</dbReference>
<name>A0ABT7GW03_9ACTN</name>
<dbReference type="InterPro" id="IPR013747">
    <property type="entry name" value="ACP_syn_III_C"/>
</dbReference>
<gene>
    <name evidence="6" type="ORF">QEZ40_002088</name>
</gene>
<reference evidence="6 7" key="1">
    <citation type="submission" date="2023-05" db="EMBL/GenBank/DDBJ databases">
        <title>Sequencing and Assembly of Streptomyces sp. NP73.</title>
        <authorList>
            <person name="Konwar A.N."/>
            <person name="Saikia K."/>
            <person name="Thakur D."/>
        </authorList>
    </citation>
    <scope>NUCLEOTIDE SEQUENCE [LARGE SCALE GENOMIC DNA]</scope>
    <source>
        <strain evidence="6 7">NP73</strain>
    </source>
</reference>
<dbReference type="InterPro" id="IPR013751">
    <property type="entry name" value="ACP_syn_III_N"/>
</dbReference>
<accession>A0ABT7GW03</accession>
<dbReference type="Pfam" id="PF08545">
    <property type="entry name" value="ACP_syn_III"/>
    <property type="match status" value="1"/>
</dbReference>
<protein>
    <submittedName>
        <fullName evidence="6">Ketoacyl-ACP synthase III</fullName>
    </submittedName>
</protein>
<sequence>MTGTTENLSVKILSTGGYVPGDPIDNTEIEKIVGPLPDDVLAGIQVETRHWMIDTVTGEHLTSNSRMAEAAGRQALERAGVGADEIDLLVVCTASPEYLLPNVATTVQHYLGLERCAAIEVRGACAGWVQALDIARRQLADGTARTALVIGSEAISPLMAPMFIGKDPFKVRMRERLTLYTFGDGAGAVLLRAEPAEAGHQDDFAFVNACMGGLRKPGMEIIGGGTDVSQAEQLRRKRLIDMKVDVPGTTTFGPRVFVEAIKDMSRRSGWSLSDLDALVLPEGNADYFAREYEDAGLSAADDEALKTGKIVENLAEVGATGSAAVPLALDAAWTSGRIRPGHKVVLLGIEASRYVYTGLSLTWHAPAPAPAAA</sequence>
<dbReference type="Pfam" id="PF08541">
    <property type="entry name" value="ACP_syn_III_C"/>
    <property type="match status" value="1"/>
</dbReference>
<evidence type="ECO:0000256" key="2">
    <source>
        <dbReference type="ARBA" id="ARBA00022679"/>
    </source>
</evidence>
<dbReference type="PANTHER" id="PTHR34069">
    <property type="entry name" value="3-OXOACYL-[ACYL-CARRIER-PROTEIN] SYNTHASE 3"/>
    <property type="match status" value="1"/>
</dbReference>
<dbReference type="SUPFAM" id="SSF53901">
    <property type="entry name" value="Thiolase-like"/>
    <property type="match status" value="2"/>
</dbReference>
<proteinExistence type="predicted"/>
<keyword evidence="7" id="KW-1185">Reference proteome</keyword>
<dbReference type="Gene3D" id="3.40.47.10">
    <property type="match status" value="2"/>
</dbReference>
<evidence type="ECO:0000313" key="6">
    <source>
        <dbReference type="EMBL" id="MDK9497429.1"/>
    </source>
</evidence>
<dbReference type="EMBL" id="JASITI010000019">
    <property type="protein sequence ID" value="MDK9497429.1"/>
    <property type="molecule type" value="Genomic_DNA"/>
</dbReference>
<comment type="caution">
    <text evidence="6">The sequence shown here is derived from an EMBL/GenBank/DDBJ whole genome shotgun (WGS) entry which is preliminary data.</text>
</comment>
<dbReference type="InterPro" id="IPR016039">
    <property type="entry name" value="Thiolase-like"/>
</dbReference>
<keyword evidence="2" id="KW-0808">Transferase</keyword>
<dbReference type="RefSeq" id="WP_185910986.1">
    <property type="nucleotide sequence ID" value="NZ_JASITI010000019.1"/>
</dbReference>
<feature type="domain" description="Beta-ketoacyl-[acyl-carrier-protein] synthase III C-terminal" evidence="4">
    <location>
        <begin position="267"/>
        <end position="349"/>
    </location>
</feature>
<dbReference type="Proteomes" id="UP001223390">
    <property type="component" value="Unassembled WGS sequence"/>
</dbReference>
<evidence type="ECO:0000259" key="4">
    <source>
        <dbReference type="Pfam" id="PF08541"/>
    </source>
</evidence>